<keyword evidence="2" id="KW-1185">Reference proteome</keyword>
<dbReference type="Proteomes" id="UP000679179">
    <property type="component" value="Unassembled WGS sequence"/>
</dbReference>
<proteinExistence type="predicted"/>
<dbReference type="AlphaFoldDB" id="A0A919S237"/>
<accession>A0A919S237</accession>
<gene>
    <name evidence="1" type="ORF">CPJCM30710_25140</name>
</gene>
<evidence type="ECO:0000313" key="1">
    <source>
        <dbReference type="EMBL" id="GIM29848.1"/>
    </source>
</evidence>
<comment type="caution">
    <text evidence="1">The sequence shown here is derived from an EMBL/GenBank/DDBJ whole genome shotgun (WGS) entry which is preliminary data.</text>
</comment>
<evidence type="ECO:0000313" key="2">
    <source>
        <dbReference type="Proteomes" id="UP000679179"/>
    </source>
</evidence>
<dbReference type="EMBL" id="BOPZ01000023">
    <property type="protein sequence ID" value="GIM29848.1"/>
    <property type="molecule type" value="Genomic_DNA"/>
</dbReference>
<dbReference type="RefSeq" id="WP_212904534.1">
    <property type="nucleotide sequence ID" value="NZ_BOPZ01000023.1"/>
</dbReference>
<name>A0A919S237_9CLOT</name>
<sequence>MKVDFSHEETLVLLRTLRSEYANLNAFYAQNPDIEAMITPDEVRQVYNKILSEAHKEGDYTYINL</sequence>
<organism evidence="1 2">
    <name type="scientific">Clostridium polyendosporum</name>
    <dbReference type="NCBI Taxonomy" id="69208"/>
    <lineage>
        <taxon>Bacteria</taxon>
        <taxon>Bacillati</taxon>
        <taxon>Bacillota</taxon>
        <taxon>Clostridia</taxon>
        <taxon>Eubacteriales</taxon>
        <taxon>Clostridiaceae</taxon>
        <taxon>Clostridium</taxon>
    </lineage>
</organism>
<reference evidence="1" key="1">
    <citation type="submission" date="2021-03" db="EMBL/GenBank/DDBJ databases">
        <title>Taxonomic study of Clostridium polyendosporum from meadow-gley soil under rice.</title>
        <authorList>
            <person name="Kobayashi H."/>
            <person name="Tanizawa Y."/>
            <person name="Yagura M."/>
        </authorList>
    </citation>
    <scope>NUCLEOTIDE SEQUENCE</scope>
    <source>
        <strain evidence="1">JCM 30710</strain>
    </source>
</reference>
<protein>
    <submittedName>
        <fullName evidence="1">Uncharacterized protein</fullName>
    </submittedName>
</protein>